<dbReference type="InterPro" id="IPR016039">
    <property type="entry name" value="Thiolase-like"/>
</dbReference>
<dbReference type="SUPFAM" id="SSF47336">
    <property type="entry name" value="ACP-like"/>
    <property type="match status" value="1"/>
</dbReference>
<dbReference type="Gene3D" id="3.40.47.10">
    <property type="match status" value="1"/>
</dbReference>
<sequence>MPAKDRSVMDSPQPLPDCTDRIAIIGVAGRFPGAGSVPAFWRMLERGESGVVRGPSGGEGRVRSCFALADKECFDAAFFGFAPSEAALMDPQHRLFLETAWHAMEDAGYGGEGGNLPVTGVFAAAGFNDYVLRHVGPRSYADGAAECFAMLIGNDKDFLASRTAHVLDLTGPASVVQSACSSGLLCVHQAVQSLLQGEIAMALAGAVSVSMDLEEGYRADPGGPMSPSGTIAPFSAGADGIVGGNGVAALVLKRLDDALADRDHIYAVIEATAANNDGRDRASFTAPGVAGQARVLAEALGLSGRQADEVSYIEAHGTGTPIGDPIEVEAIKRVYGAGRTPCLIGSVKANVGHLNTVAGLAGLLKAVLVVRSGTVPPTLNLAGVSPLLALDGTRFAICDRATELPRDGGRLAAVSSFGFGGTNVHLLLGPPPVIETGVEERSPVLLGWSVRCEGDRAELDRRLADAWAAEPDRPLADDAATLLHGRRRFAHRHAVVAADAGEAAHRIEAGALIRPRRAGVAPSSGPGPLVFLFPGQGAQFAGMGEPLYRNLPGFRDRIDRCAALLEPLLGRDLRDLLYGRDDEALVPTLHSQLSLFVTGYALAGTLTEAGLRPAVLLGHSVGEYVAACLAGVFPLEDALRLVHARGRLMAGLPPAGMLAVQAGPARLEPHLHGALSLAVINSADRCVVAGAPGALDTLAENLRRDGIASRRLAVSHGFHSHLMEPILDSFAAVCRTVAFGRPSCPVLSNADGGLADPGAIATPDHWVRHLRRTVRFSDNIETLRRHWPDATALELGPGSSCTAMIGRGDAGVAALPTMVTRDSQAVDFLAALGQLWVDGHDIGSDLPILGRAWRRRPLPGYPFQRVRHLLPPLAEQRGPSPDRVLPPDERFFVPQWRSAICGRPARPGREGIGGRPLLLFLPDRSIPFPPQAGALRVHPGSGYREDPDCSFQLRPGSAADFRLLAARLEERGVRDAVCLFGWLHGRDPANDKAKGHDSLVRLAQTLLPGGIVGHLLLVTDRLAAIAGTETPRCEQALALGVLRAIPFEHAGVQASWLDADRLPDPSILAEIEARRRADPALHALSLGLRNGRLWERRIVPADLPEDEDAGHPIRPGGTYVVTGGTGGLGLDLLRRLARWRCHLVVIARSLSAELCADPSRHPVFADCIDRGATLTLVAGSADDRTLLDAIAAALLREGRPANGIFHLAGRYVPQTLQDLTLAERDTNHRAKLLGAQALMVAFASHMPDFLVNFSSLAGETSGYGNADYMAANLALDFLAGSGTAPFPVVTIGWDNWEKLGALGQATGDSAMFLGRKERAIAAEDGFTALWRILRSGHGHVLVSPTDIEQRLREVDRTARARHDLTGKPPSPGADAATLPADGPPLERLAMLLFARTLGVETLSPADDFLQLGGDSIMAVRLLSRLRAILQVEFALPDFLANRTPALLARRLDDIPGAATTALAYLHIQSLSEQDRQSLRRQAGQT</sequence>
<proteinExistence type="predicted"/>
<dbReference type="GO" id="GO:0004315">
    <property type="term" value="F:3-oxoacyl-[acyl-carrier-protein] synthase activity"/>
    <property type="evidence" value="ECO:0007669"/>
    <property type="project" value="InterPro"/>
</dbReference>
<dbReference type="Gene3D" id="3.40.50.720">
    <property type="entry name" value="NAD(P)-binding Rossmann-like Domain"/>
    <property type="match status" value="1"/>
</dbReference>
<dbReference type="InterPro" id="IPR036736">
    <property type="entry name" value="ACP-like_sf"/>
</dbReference>
<dbReference type="GO" id="GO:0071770">
    <property type="term" value="P:DIM/DIP cell wall layer assembly"/>
    <property type="evidence" value="ECO:0007669"/>
    <property type="project" value="TreeGrafter"/>
</dbReference>
<keyword evidence="1" id="KW-0596">Phosphopantetheine</keyword>
<dbReference type="Pfam" id="PF02801">
    <property type="entry name" value="Ketoacyl-synt_C"/>
    <property type="match status" value="1"/>
</dbReference>
<keyword evidence="3" id="KW-0808">Transferase</keyword>
<dbReference type="InterPro" id="IPR018201">
    <property type="entry name" value="Ketoacyl_synth_AS"/>
</dbReference>
<gene>
    <name evidence="7" type="ORF">A6A40_22515</name>
</gene>
<dbReference type="InterPro" id="IPR020841">
    <property type="entry name" value="PKS_Beta-ketoAc_synthase_dom"/>
</dbReference>
<dbReference type="InterPro" id="IPR009081">
    <property type="entry name" value="PP-bd_ACP"/>
</dbReference>
<dbReference type="GO" id="GO:0006633">
    <property type="term" value="P:fatty acid biosynthetic process"/>
    <property type="evidence" value="ECO:0007669"/>
    <property type="project" value="InterPro"/>
</dbReference>
<dbReference type="Pfam" id="PF00550">
    <property type="entry name" value="PP-binding"/>
    <property type="match status" value="1"/>
</dbReference>
<evidence type="ECO:0000256" key="3">
    <source>
        <dbReference type="ARBA" id="ARBA00022679"/>
    </source>
</evidence>
<dbReference type="Pfam" id="PF00698">
    <property type="entry name" value="Acyl_transf_1"/>
    <property type="match status" value="1"/>
</dbReference>
<protein>
    <submittedName>
        <fullName evidence="7">Uncharacterized protein</fullName>
    </submittedName>
</protein>
<evidence type="ECO:0000313" key="7">
    <source>
        <dbReference type="EMBL" id="AWB07835.1"/>
    </source>
</evidence>
<dbReference type="PROSITE" id="PS50075">
    <property type="entry name" value="CARRIER"/>
    <property type="match status" value="1"/>
</dbReference>
<organism evidence="7 8">
    <name type="scientific">Azospirillum humicireducens</name>
    <dbReference type="NCBI Taxonomy" id="1226968"/>
    <lineage>
        <taxon>Bacteria</taxon>
        <taxon>Pseudomonadati</taxon>
        <taxon>Pseudomonadota</taxon>
        <taxon>Alphaproteobacteria</taxon>
        <taxon>Rhodospirillales</taxon>
        <taxon>Azospirillaceae</taxon>
        <taxon>Azospirillum</taxon>
    </lineage>
</organism>
<dbReference type="InterPro" id="IPR014030">
    <property type="entry name" value="Ketoacyl_synth_N"/>
</dbReference>
<keyword evidence="7" id="KW-0614">Plasmid</keyword>
<dbReference type="Gene3D" id="3.30.70.3290">
    <property type="match status" value="1"/>
</dbReference>
<dbReference type="InterPro" id="IPR050091">
    <property type="entry name" value="PKS_NRPS_Biosynth_Enz"/>
</dbReference>
<name>A0A2R4VTR9_9PROT</name>
<dbReference type="SUPFAM" id="SSF55048">
    <property type="entry name" value="Probable ACP-binding domain of malonyl-CoA ACP transacylase"/>
    <property type="match status" value="1"/>
</dbReference>
<dbReference type="Pfam" id="PF00109">
    <property type="entry name" value="ketoacyl-synt"/>
    <property type="match status" value="1"/>
</dbReference>
<dbReference type="InterPro" id="IPR014031">
    <property type="entry name" value="Ketoacyl_synth_C"/>
</dbReference>
<dbReference type="InterPro" id="IPR029058">
    <property type="entry name" value="AB_hydrolase_fold"/>
</dbReference>
<feature type="domain" description="Ketosynthase family 3 (KS3)" evidence="6">
    <location>
        <begin position="19"/>
        <end position="430"/>
    </location>
</feature>
<dbReference type="PANTHER" id="PTHR43775">
    <property type="entry name" value="FATTY ACID SYNTHASE"/>
    <property type="match status" value="1"/>
</dbReference>
<dbReference type="KEGG" id="ahu:A6A40_22515"/>
<dbReference type="Pfam" id="PF08659">
    <property type="entry name" value="KR"/>
    <property type="match status" value="1"/>
</dbReference>
<evidence type="ECO:0000313" key="8">
    <source>
        <dbReference type="Proteomes" id="UP000077405"/>
    </source>
</evidence>
<dbReference type="GO" id="GO:0004312">
    <property type="term" value="F:fatty acid synthase activity"/>
    <property type="evidence" value="ECO:0007669"/>
    <property type="project" value="TreeGrafter"/>
</dbReference>
<dbReference type="InterPro" id="IPR016036">
    <property type="entry name" value="Malonyl_transacylase_ACP-bd"/>
</dbReference>
<feature type="domain" description="Carrier" evidence="5">
    <location>
        <begin position="1380"/>
        <end position="1455"/>
    </location>
</feature>
<feature type="region of interest" description="Disordered" evidence="4">
    <location>
        <begin position="1359"/>
        <end position="1379"/>
    </location>
</feature>
<dbReference type="SMART" id="SM00822">
    <property type="entry name" value="PKS_KR"/>
    <property type="match status" value="1"/>
</dbReference>
<evidence type="ECO:0000256" key="4">
    <source>
        <dbReference type="SAM" id="MobiDB-lite"/>
    </source>
</evidence>
<evidence type="ECO:0000256" key="2">
    <source>
        <dbReference type="ARBA" id="ARBA00022553"/>
    </source>
</evidence>
<dbReference type="InterPro" id="IPR001227">
    <property type="entry name" value="Ac_transferase_dom_sf"/>
</dbReference>
<dbReference type="PROSITE" id="PS52004">
    <property type="entry name" value="KS3_2"/>
    <property type="match status" value="1"/>
</dbReference>
<dbReference type="SMART" id="SM00827">
    <property type="entry name" value="PKS_AT"/>
    <property type="match status" value="1"/>
</dbReference>
<dbReference type="SUPFAM" id="SSF51735">
    <property type="entry name" value="NAD(P)-binding Rossmann-fold domains"/>
    <property type="match status" value="2"/>
</dbReference>
<dbReference type="SMART" id="SM00825">
    <property type="entry name" value="PKS_KS"/>
    <property type="match status" value="1"/>
</dbReference>
<dbReference type="InterPro" id="IPR036291">
    <property type="entry name" value="NAD(P)-bd_dom_sf"/>
</dbReference>
<dbReference type="GO" id="GO:0005737">
    <property type="term" value="C:cytoplasm"/>
    <property type="evidence" value="ECO:0007669"/>
    <property type="project" value="TreeGrafter"/>
</dbReference>
<dbReference type="InterPro" id="IPR006162">
    <property type="entry name" value="Ppantetheine_attach_site"/>
</dbReference>
<reference evidence="7 8" key="1">
    <citation type="submission" date="2018-04" db="EMBL/GenBank/DDBJ databases">
        <title>Complete genome sequence of the nitrogen-fixing bacterium Azospirillum humicireducens type strain SgZ-5.</title>
        <authorList>
            <person name="Yu Z."/>
        </authorList>
    </citation>
    <scope>NUCLEOTIDE SEQUENCE [LARGE SCALE GENOMIC DNA]</scope>
    <source>
        <strain evidence="7 8">SgZ-5</strain>
        <plasmid evidence="7 8">pYZ3</plasmid>
    </source>
</reference>
<dbReference type="InterPro" id="IPR016035">
    <property type="entry name" value="Acyl_Trfase/lysoPLipase"/>
</dbReference>
<accession>A0A2R4VTR9</accession>
<dbReference type="InterPro" id="IPR013968">
    <property type="entry name" value="PKS_KR"/>
</dbReference>
<dbReference type="PROSITE" id="PS00606">
    <property type="entry name" value="KS3_1"/>
    <property type="match status" value="1"/>
</dbReference>
<dbReference type="CDD" id="cd00833">
    <property type="entry name" value="PKS"/>
    <property type="match status" value="1"/>
</dbReference>
<keyword evidence="2" id="KW-0597">Phosphoprotein</keyword>
<dbReference type="SUPFAM" id="SSF52151">
    <property type="entry name" value="FabD/lysophospholipase-like"/>
    <property type="match status" value="1"/>
</dbReference>
<evidence type="ECO:0000259" key="6">
    <source>
        <dbReference type="PROSITE" id="PS52004"/>
    </source>
</evidence>
<dbReference type="Gene3D" id="3.40.366.10">
    <property type="entry name" value="Malonyl-Coenzyme A Acyl Carrier Protein, domain 2"/>
    <property type="match status" value="1"/>
</dbReference>
<dbReference type="InterPro" id="IPR014043">
    <property type="entry name" value="Acyl_transferase_dom"/>
</dbReference>
<dbReference type="PROSITE" id="PS00012">
    <property type="entry name" value="PHOSPHOPANTETHEINE"/>
    <property type="match status" value="1"/>
</dbReference>
<dbReference type="EMBL" id="CP028904">
    <property type="protein sequence ID" value="AWB07835.1"/>
    <property type="molecule type" value="Genomic_DNA"/>
</dbReference>
<evidence type="ECO:0000259" key="5">
    <source>
        <dbReference type="PROSITE" id="PS50075"/>
    </source>
</evidence>
<dbReference type="PANTHER" id="PTHR43775:SF37">
    <property type="entry name" value="SI:DKEY-61P9.11"/>
    <property type="match status" value="1"/>
</dbReference>
<dbReference type="Proteomes" id="UP000077405">
    <property type="component" value="Plasmid pYZ3"/>
</dbReference>
<evidence type="ECO:0000256" key="1">
    <source>
        <dbReference type="ARBA" id="ARBA00022450"/>
    </source>
</evidence>
<geneLocation type="plasmid" evidence="7 8">
    <name>pYZ3</name>
</geneLocation>
<dbReference type="SUPFAM" id="SSF53901">
    <property type="entry name" value="Thiolase-like"/>
    <property type="match status" value="1"/>
</dbReference>
<keyword evidence="8" id="KW-1185">Reference proteome</keyword>
<dbReference type="Gene3D" id="3.40.50.1820">
    <property type="entry name" value="alpha/beta hydrolase"/>
    <property type="match status" value="1"/>
</dbReference>
<dbReference type="InterPro" id="IPR057326">
    <property type="entry name" value="KR_dom"/>
</dbReference>
<dbReference type="GO" id="GO:0005886">
    <property type="term" value="C:plasma membrane"/>
    <property type="evidence" value="ECO:0007669"/>
    <property type="project" value="TreeGrafter"/>
</dbReference>